<keyword evidence="1" id="KW-1133">Transmembrane helix</keyword>
<reference evidence="2 3" key="1">
    <citation type="submission" date="2024-09" db="EMBL/GenBank/DDBJ databases">
        <authorList>
            <person name="Makale K.P.P."/>
            <person name="Makhzoum A."/>
            <person name="Rantong G."/>
            <person name="Rahube T.O."/>
        </authorList>
    </citation>
    <scope>NUCLEOTIDE SEQUENCE [LARGE SCALE GENOMIC DNA]</scope>
    <source>
        <strain evidence="2 3">KM_D13</strain>
    </source>
</reference>
<dbReference type="RefSeq" id="WP_373950404.1">
    <property type="nucleotide sequence ID" value="NZ_JBHDLN010000004.1"/>
</dbReference>
<sequence length="50" mass="5148">MGTLKEAGLLPTVLIAGGAAYCGILAVVAVFYAIRRVAGKRTQAKKKSKG</sequence>
<keyword evidence="3" id="KW-1185">Reference proteome</keyword>
<dbReference type="EMBL" id="JBHDLN010000004">
    <property type="protein sequence ID" value="MFB0842480.1"/>
    <property type="molecule type" value="Genomic_DNA"/>
</dbReference>
<name>A0ABV4UXS6_9BACL</name>
<dbReference type="Proteomes" id="UP001575622">
    <property type="component" value="Unassembled WGS sequence"/>
</dbReference>
<protein>
    <submittedName>
        <fullName evidence="2">Uncharacterized protein</fullName>
    </submittedName>
</protein>
<organism evidence="2 3">
    <name type="scientific">Paenibacillus oleatilyticus</name>
    <dbReference type="NCBI Taxonomy" id="2594886"/>
    <lineage>
        <taxon>Bacteria</taxon>
        <taxon>Bacillati</taxon>
        <taxon>Bacillota</taxon>
        <taxon>Bacilli</taxon>
        <taxon>Bacillales</taxon>
        <taxon>Paenibacillaceae</taxon>
        <taxon>Paenibacillus</taxon>
    </lineage>
</organism>
<evidence type="ECO:0000256" key="1">
    <source>
        <dbReference type="SAM" id="Phobius"/>
    </source>
</evidence>
<comment type="caution">
    <text evidence="2">The sequence shown here is derived from an EMBL/GenBank/DDBJ whole genome shotgun (WGS) entry which is preliminary data.</text>
</comment>
<evidence type="ECO:0000313" key="2">
    <source>
        <dbReference type="EMBL" id="MFB0842480.1"/>
    </source>
</evidence>
<gene>
    <name evidence="2" type="ORF">ACEU3E_09875</name>
</gene>
<keyword evidence="1" id="KW-0472">Membrane</keyword>
<proteinExistence type="predicted"/>
<evidence type="ECO:0000313" key="3">
    <source>
        <dbReference type="Proteomes" id="UP001575622"/>
    </source>
</evidence>
<keyword evidence="1" id="KW-0812">Transmembrane</keyword>
<feature type="transmembrane region" description="Helical" evidence="1">
    <location>
        <begin position="12"/>
        <end position="34"/>
    </location>
</feature>
<accession>A0ABV4UXS6</accession>